<evidence type="ECO:0000256" key="2">
    <source>
        <dbReference type="PIRSR" id="PIRSR620023-2"/>
    </source>
</evidence>
<gene>
    <name evidence="4" type="ORF">SAMN04487961_1360</name>
</gene>
<dbReference type="RefSeq" id="WP_092000578.1">
    <property type="nucleotide sequence ID" value="NZ_FOUR01000002.1"/>
</dbReference>
<accession>A0A1I4TYU0</accession>
<protein>
    <submittedName>
        <fullName evidence="4">UDP-2,4-diacetamido-2,4,6-trideoxy-beta-L-altropyranose hydrolase</fullName>
    </submittedName>
</protein>
<dbReference type="EMBL" id="FOUR01000002">
    <property type="protein sequence ID" value="SFM81902.1"/>
    <property type="molecule type" value="Genomic_DNA"/>
</dbReference>
<keyword evidence="5" id="KW-1185">Reference proteome</keyword>
<feature type="active site" description="Proton acceptor" evidence="1">
    <location>
        <position position="17"/>
    </location>
</feature>
<dbReference type="PANTHER" id="PTHR21015:SF22">
    <property type="entry name" value="GLYCOSYLTRANSFERASE"/>
    <property type="match status" value="1"/>
</dbReference>
<feature type="binding site" evidence="2">
    <location>
        <position position="282"/>
    </location>
    <ligand>
        <name>substrate</name>
    </ligand>
</feature>
<keyword evidence="4" id="KW-0378">Hydrolase</keyword>
<reference evidence="5" key="1">
    <citation type="submission" date="2016-10" db="EMBL/GenBank/DDBJ databases">
        <authorList>
            <person name="Varghese N."/>
            <person name="Submissions S."/>
        </authorList>
    </citation>
    <scope>NUCLEOTIDE SEQUENCE [LARGE SCALE GENOMIC DNA]</scope>
    <source>
        <strain evidence="5">CGMCC 1.6775</strain>
    </source>
</reference>
<dbReference type="Gene3D" id="3.40.50.11190">
    <property type="match status" value="1"/>
</dbReference>
<dbReference type="GO" id="GO:0016758">
    <property type="term" value="F:hexosyltransferase activity"/>
    <property type="evidence" value="ECO:0007669"/>
    <property type="project" value="InterPro"/>
</dbReference>
<dbReference type="Pfam" id="PF04101">
    <property type="entry name" value="Glyco_tran_28_C"/>
    <property type="match status" value="1"/>
</dbReference>
<dbReference type="InterPro" id="IPR007235">
    <property type="entry name" value="Glyco_trans_28_C"/>
</dbReference>
<name>A0A1I4TYU0_9GAMM</name>
<evidence type="ECO:0000256" key="1">
    <source>
        <dbReference type="PIRSR" id="PIRSR620023-1"/>
    </source>
</evidence>
<sequence length="368" mass="40463">MLVVLRADASIEIGTGHVMRCLTLADELKRQGHQCLFICREHEGHLGELIVSKGYELYLLPASRSSKEQSSERAKNPHADWLGVSWQQDAEQTLEVLSAVEADWLVVDHYALDARWERQVVATVGQILVIDDLADRDHECSLLLDQNLGRVASDYDQRVPAHCVRLIGPEYVLLRPEFARLRQRSLKRRQQPQLKSILISLGGIDKTNVTGQVLRAIAESSLPSEIKLDIIMGAASPHLEEVRDQAQRLRFSVTVSVNVSDMAERMCEADLSIGAAGSTSWERCCLGLPAIVVVLADNQRLAAQALKEEDVAIIVDSGESVRTVLDRMMTDGSLTTSLASMARAGSELVDGMGCNRVVSELTGRSAGF</sequence>
<evidence type="ECO:0000313" key="5">
    <source>
        <dbReference type="Proteomes" id="UP000199339"/>
    </source>
</evidence>
<evidence type="ECO:0000313" key="4">
    <source>
        <dbReference type="EMBL" id="SFM81902.1"/>
    </source>
</evidence>
<dbReference type="InterPro" id="IPR020023">
    <property type="entry name" value="PseG"/>
</dbReference>
<dbReference type="NCBIfam" id="TIGR03590">
    <property type="entry name" value="PseG"/>
    <property type="match status" value="1"/>
</dbReference>
<evidence type="ECO:0000259" key="3">
    <source>
        <dbReference type="Pfam" id="PF04101"/>
    </source>
</evidence>
<feature type="domain" description="Glycosyl transferase family 28 C-terminal" evidence="3">
    <location>
        <begin position="224"/>
        <end position="329"/>
    </location>
</feature>
<dbReference type="Gene3D" id="3.40.50.2000">
    <property type="entry name" value="Glycogen Phosphorylase B"/>
    <property type="match status" value="1"/>
</dbReference>
<feature type="binding site" evidence="2">
    <location>
        <position position="175"/>
    </location>
    <ligand>
        <name>substrate</name>
    </ligand>
</feature>
<proteinExistence type="predicted"/>
<organism evidence="4 5">
    <name type="scientific">Marinobacter pelagius</name>
    <dbReference type="NCBI Taxonomy" id="379482"/>
    <lineage>
        <taxon>Bacteria</taxon>
        <taxon>Pseudomonadati</taxon>
        <taxon>Pseudomonadota</taxon>
        <taxon>Gammaproteobacteria</taxon>
        <taxon>Pseudomonadales</taxon>
        <taxon>Marinobacteraceae</taxon>
        <taxon>Marinobacter</taxon>
    </lineage>
</organism>
<dbReference type="AlphaFoldDB" id="A0A1I4TYU0"/>
<dbReference type="OrthoDB" id="9788924at2"/>
<dbReference type="SUPFAM" id="SSF53756">
    <property type="entry name" value="UDP-Glycosyltransferase/glycogen phosphorylase"/>
    <property type="match status" value="1"/>
</dbReference>
<dbReference type="GO" id="GO:0016787">
    <property type="term" value="F:hydrolase activity"/>
    <property type="evidence" value="ECO:0007669"/>
    <property type="project" value="UniProtKB-KW"/>
</dbReference>
<dbReference type="PANTHER" id="PTHR21015">
    <property type="entry name" value="UDP-N-ACETYLGLUCOSAMINE--N-ACETYLMURAMYL-(PENTAPEPTIDE) PYROPHOSPHORYL-UNDECAPRENOL N-ACETYLGLUCOSAMINE TRANSFERASE 1"/>
    <property type="match status" value="1"/>
</dbReference>
<dbReference type="Proteomes" id="UP000199339">
    <property type="component" value="Unassembled WGS sequence"/>
</dbReference>